<evidence type="ECO:0000256" key="6">
    <source>
        <dbReference type="ARBA" id="ARBA00022692"/>
    </source>
</evidence>
<dbReference type="AlphaFoldDB" id="A0A379TBY7"/>
<keyword evidence="7 9" id="KW-1133">Transmembrane helix</keyword>
<keyword evidence="6 9" id="KW-0812">Transmembrane</keyword>
<evidence type="ECO:0000256" key="2">
    <source>
        <dbReference type="ARBA" id="ARBA00007069"/>
    </source>
</evidence>
<dbReference type="Pfam" id="PF00528">
    <property type="entry name" value="BPD_transp_1"/>
    <property type="match status" value="1"/>
</dbReference>
<evidence type="ECO:0000256" key="3">
    <source>
        <dbReference type="ARBA" id="ARBA00022448"/>
    </source>
</evidence>
<accession>A0A379TBY7</accession>
<name>A0A379TBY7_SALER</name>
<comment type="similarity">
    <text evidence="2">Belongs to the binding-protein-dependent transport system permease family. CysTW subfamily.</text>
</comment>
<protein>
    <submittedName>
        <fullName evidence="11">Spermidine/putrescine ABC transporter membrane protein</fullName>
    </submittedName>
</protein>
<organism evidence="11 12">
    <name type="scientific">Salmonella enterica subsp. arizonae</name>
    <dbReference type="NCBI Taxonomy" id="59203"/>
    <lineage>
        <taxon>Bacteria</taxon>
        <taxon>Pseudomonadati</taxon>
        <taxon>Pseudomonadota</taxon>
        <taxon>Gammaproteobacteria</taxon>
        <taxon>Enterobacterales</taxon>
        <taxon>Enterobacteriaceae</taxon>
        <taxon>Salmonella</taxon>
    </lineage>
</organism>
<evidence type="ECO:0000259" key="10">
    <source>
        <dbReference type="PROSITE" id="PS50928"/>
    </source>
</evidence>
<evidence type="ECO:0000313" key="12">
    <source>
        <dbReference type="Proteomes" id="UP000254741"/>
    </source>
</evidence>
<dbReference type="InterPro" id="IPR000515">
    <property type="entry name" value="MetI-like"/>
</dbReference>
<feature type="transmembrane region" description="Helical" evidence="9">
    <location>
        <begin position="84"/>
        <end position="103"/>
    </location>
</feature>
<keyword evidence="4" id="KW-1003">Cell membrane</keyword>
<dbReference type="SUPFAM" id="SSF161098">
    <property type="entry name" value="MetI-like"/>
    <property type="match status" value="1"/>
</dbReference>
<evidence type="ECO:0000256" key="4">
    <source>
        <dbReference type="ARBA" id="ARBA00022475"/>
    </source>
</evidence>
<dbReference type="PROSITE" id="PS50928">
    <property type="entry name" value="ABC_TM1"/>
    <property type="match status" value="1"/>
</dbReference>
<keyword evidence="8 9" id="KW-0472">Membrane</keyword>
<dbReference type="Proteomes" id="UP000254741">
    <property type="component" value="Unassembled WGS sequence"/>
</dbReference>
<evidence type="ECO:0000256" key="1">
    <source>
        <dbReference type="ARBA" id="ARBA00004429"/>
    </source>
</evidence>
<dbReference type="GO" id="GO:0055085">
    <property type="term" value="P:transmembrane transport"/>
    <property type="evidence" value="ECO:0007669"/>
    <property type="project" value="InterPro"/>
</dbReference>
<gene>
    <name evidence="11" type="primary">potB_2</name>
    <name evidence="11" type="ORF">NCTC8297_03472</name>
</gene>
<feature type="transmembrane region" description="Helical" evidence="9">
    <location>
        <begin position="124"/>
        <end position="144"/>
    </location>
</feature>
<comment type="subcellular location">
    <subcellularLocation>
        <location evidence="1">Cell inner membrane</location>
        <topology evidence="1">Multi-pass membrane protein</topology>
    </subcellularLocation>
    <subcellularLocation>
        <location evidence="9">Cell membrane</location>
        <topology evidence="9">Multi-pass membrane protein</topology>
    </subcellularLocation>
</comment>
<evidence type="ECO:0000256" key="5">
    <source>
        <dbReference type="ARBA" id="ARBA00022519"/>
    </source>
</evidence>
<dbReference type="CDD" id="cd06261">
    <property type="entry name" value="TM_PBP2"/>
    <property type="match status" value="1"/>
</dbReference>
<dbReference type="PANTHER" id="PTHR42929:SF1">
    <property type="entry name" value="INNER MEMBRANE ABC TRANSPORTER PERMEASE PROTEIN YDCU-RELATED"/>
    <property type="match status" value="1"/>
</dbReference>
<keyword evidence="3 9" id="KW-0813">Transport</keyword>
<reference evidence="11 12" key="1">
    <citation type="submission" date="2018-06" db="EMBL/GenBank/DDBJ databases">
        <authorList>
            <consortium name="Pathogen Informatics"/>
            <person name="Doyle S."/>
        </authorList>
    </citation>
    <scope>NUCLEOTIDE SEQUENCE [LARGE SCALE GENOMIC DNA]</scope>
    <source>
        <strain evidence="11 12">NCTC8297</strain>
    </source>
</reference>
<evidence type="ECO:0000313" key="11">
    <source>
        <dbReference type="EMBL" id="SUG48177.1"/>
    </source>
</evidence>
<feature type="domain" description="ABC transmembrane type-1" evidence="10">
    <location>
        <begin position="1"/>
        <end position="201"/>
    </location>
</feature>
<evidence type="ECO:0000256" key="7">
    <source>
        <dbReference type="ARBA" id="ARBA00022989"/>
    </source>
</evidence>
<sequence>MALIATLACLVLGYPFAWFLAKLPEKIRPLLLFLLIVPFWTNSLIRIYGLKIFLSTKGYLNEFLLWLGVIDTPIRIMFTPSAVIIGLVYILLPFMVMPLYSSIEKLDKPLLEAARDLGASKMQTFIRIIIPLTMPGIVAGLSAGDATGNGAVLRLRFNGWREKPADWHVIKVQFLNIRDWPFGAATSITLTIVMGLMLLIYWRASRLLNKKVSDISD</sequence>
<evidence type="ECO:0000256" key="8">
    <source>
        <dbReference type="ARBA" id="ARBA00023136"/>
    </source>
</evidence>
<dbReference type="EMBL" id="UGXG01000002">
    <property type="protein sequence ID" value="SUG48177.1"/>
    <property type="molecule type" value="Genomic_DNA"/>
</dbReference>
<proteinExistence type="inferred from homology"/>
<dbReference type="InterPro" id="IPR035906">
    <property type="entry name" value="MetI-like_sf"/>
</dbReference>
<dbReference type="PANTHER" id="PTHR42929">
    <property type="entry name" value="INNER MEMBRANE ABC TRANSPORTER PERMEASE PROTEIN YDCU-RELATED-RELATED"/>
    <property type="match status" value="1"/>
</dbReference>
<feature type="transmembrane region" description="Helical" evidence="9">
    <location>
        <begin position="182"/>
        <end position="202"/>
    </location>
</feature>
<feature type="transmembrane region" description="Helical" evidence="9">
    <location>
        <begin position="27"/>
        <end position="47"/>
    </location>
</feature>
<evidence type="ECO:0000256" key="9">
    <source>
        <dbReference type="RuleBase" id="RU363032"/>
    </source>
</evidence>
<dbReference type="Gene3D" id="1.10.3720.10">
    <property type="entry name" value="MetI-like"/>
    <property type="match status" value="1"/>
</dbReference>
<dbReference type="GO" id="GO:0005886">
    <property type="term" value="C:plasma membrane"/>
    <property type="evidence" value="ECO:0007669"/>
    <property type="project" value="UniProtKB-SubCell"/>
</dbReference>
<keyword evidence="5" id="KW-0997">Cell inner membrane</keyword>